<dbReference type="SUPFAM" id="SSF52266">
    <property type="entry name" value="SGNH hydrolase"/>
    <property type="match status" value="1"/>
</dbReference>
<comment type="similarity">
    <text evidence="2">Belongs to the 'GDSL' lipolytic enzyme family.</text>
</comment>
<keyword evidence="7" id="KW-0443">Lipid metabolism</keyword>
<dbReference type="PANTHER" id="PTHR45650:SF16">
    <property type="entry name" value="OS02G0732800 PROTEIN"/>
    <property type="match status" value="1"/>
</dbReference>
<sequence>MAKMDKIFAVLIAMAVSPSSASLVTFVFGDSLTEVGNNNYLQLSLAKSNYPHYGIDFTDGKATGRFTNGRTIGDIISAKLGIPSPPPYLSLLPTDDAILKGIERLSFDDQIKNFETTKQRMKAKIGDEAANKICNEAVYFIGIGSNDYVNNFLQPFLADGQQFTHDEFVELLISTLAQQLVRLHQLGARKLVFHGLGPLGCIPSQRAKSSRGQCLAQVNLWVQQFNSKVNKLIATMNTHLPSSHFTFADTYEQVLDLIQNPTAYGFKVSNASCCNVDTKLGGLCLPNSKVCSNRSDYVFWDAFHPSDAANAVLADHFFNAIFSKSPSPAPMPSHSEFLLS</sequence>
<evidence type="ECO:0000256" key="2">
    <source>
        <dbReference type="ARBA" id="ARBA00008668"/>
    </source>
</evidence>
<feature type="signal peptide" evidence="8">
    <location>
        <begin position="1"/>
        <end position="21"/>
    </location>
</feature>
<reference evidence="9" key="2">
    <citation type="journal article" date="2024" name="Plant">
        <title>Genomic evolution and insights into agronomic trait innovations of Sesamum species.</title>
        <authorList>
            <person name="Miao H."/>
            <person name="Wang L."/>
            <person name="Qu L."/>
            <person name="Liu H."/>
            <person name="Sun Y."/>
            <person name="Le M."/>
            <person name="Wang Q."/>
            <person name="Wei S."/>
            <person name="Zheng Y."/>
            <person name="Lin W."/>
            <person name="Duan Y."/>
            <person name="Cao H."/>
            <person name="Xiong S."/>
            <person name="Wang X."/>
            <person name="Wei L."/>
            <person name="Li C."/>
            <person name="Ma Q."/>
            <person name="Ju M."/>
            <person name="Zhao R."/>
            <person name="Li G."/>
            <person name="Mu C."/>
            <person name="Tian Q."/>
            <person name="Mei H."/>
            <person name="Zhang T."/>
            <person name="Gao T."/>
            <person name="Zhang H."/>
        </authorList>
    </citation>
    <scope>NUCLEOTIDE SEQUENCE</scope>
    <source>
        <strain evidence="9">G01</strain>
    </source>
</reference>
<evidence type="ECO:0000256" key="3">
    <source>
        <dbReference type="ARBA" id="ARBA00022525"/>
    </source>
</evidence>
<keyword evidence="5" id="KW-0378">Hydrolase</keyword>
<dbReference type="InterPro" id="IPR001087">
    <property type="entry name" value="GDSL"/>
</dbReference>
<name>A0AAW2NKG5_9LAMI</name>
<dbReference type="Pfam" id="PF00657">
    <property type="entry name" value="Lipase_GDSL"/>
    <property type="match status" value="1"/>
</dbReference>
<evidence type="ECO:0000256" key="5">
    <source>
        <dbReference type="ARBA" id="ARBA00022801"/>
    </source>
</evidence>
<keyword evidence="4 8" id="KW-0732">Signal</keyword>
<dbReference type="InterPro" id="IPR051238">
    <property type="entry name" value="GDSL_esterase/lipase"/>
</dbReference>
<accession>A0AAW2NKG5</accession>
<evidence type="ECO:0000256" key="8">
    <source>
        <dbReference type="SAM" id="SignalP"/>
    </source>
</evidence>
<dbReference type="GO" id="GO:0016788">
    <property type="term" value="F:hydrolase activity, acting on ester bonds"/>
    <property type="evidence" value="ECO:0007669"/>
    <property type="project" value="InterPro"/>
</dbReference>
<reference evidence="9" key="1">
    <citation type="submission" date="2020-06" db="EMBL/GenBank/DDBJ databases">
        <authorList>
            <person name="Li T."/>
            <person name="Hu X."/>
            <person name="Zhang T."/>
            <person name="Song X."/>
            <person name="Zhang H."/>
            <person name="Dai N."/>
            <person name="Sheng W."/>
            <person name="Hou X."/>
            <person name="Wei L."/>
        </authorList>
    </citation>
    <scope>NUCLEOTIDE SEQUENCE</scope>
    <source>
        <strain evidence="9">G01</strain>
        <tissue evidence="9">Leaf</tissue>
    </source>
</reference>
<comment type="subcellular location">
    <subcellularLocation>
        <location evidence="1">Secreted</location>
    </subcellularLocation>
</comment>
<evidence type="ECO:0000256" key="4">
    <source>
        <dbReference type="ARBA" id="ARBA00022729"/>
    </source>
</evidence>
<evidence type="ECO:0000313" key="9">
    <source>
        <dbReference type="EMBL" id="KAL0343061.1"/>
    </source>
</evidence>
<dbReference type="GO" id="GO:0005576">
    <property type="term" value="C:extracellular region"/>
    <property type="evidence" value="ECO:0007669"/>
    <property type="project" value="UniProtKB-SubCell"/>
</dbReference>
<dbReference type="EMBL" id="JACGWK010000007">
    <property type="protein sequence ID" value="KAL0343061.1"/>
    <property type="molecule type" value="Genomic_DNA"/>
</dbReference>
<dbReference type="CDD" id="cd01837">
    <property type="entry name" value="SGNH_plant_lipase_like"/>
    <property type="match status" value="1"/>
</dbReference>
<dbReference type="AlphaFoldDB" id="A0AAW2NKG5"/>
<dbReference type="InterPro" id="IPR036514">
    <property type="entry name" value="SGNH_hydro_sf"/>
</dbReference>
<dbReference type="Gene3D" id="3.40.50.1110">
    <property type="entry name" value="SGNH hydrolase"/>
    <property type="match status" value="1"/>
</dbReference>
<evidence type="ECO:0000256" key="7">
    <source>
        <dbReference type="ARBA" id="ARBA00023098"/>
    </source>
</evidence>
<keyword evidence="3" id="KW-0964">Secreted</keyword>
<gene>
    <name evidence="9" type="ORF">Sangu_1193500</name>
</gene>
<protein>
    <submittedName>
        <fullName evidence="9">GDSL esterase/lipase</fullName>
    </submittedName>
</protein>
<comment type="caution">
    <text evidence="9">The sequence shown here is derived from an EMBL/GenBank/DDBJ whole genome shotgun (WGS) entry which is preliminary data.</text>
</comment>
<evidence type="ECO:0000256" key="1">
    <source>
        <dbReference type="ARBA" id="ARBA00004613"/>
    </source>
</evidence>
<feature type="chain" id="PRO_5043980033" evidence="8">
    <location>
        <begin position="22"/>
        <end position="340"/>
    </location>
</feature>
<keyword evidence="6" id="KW-0442">Lipid degradation</keyword>
<dbReference type="InterPro" id="IPR035669">
    <property type="entry name" value="SGNH_plant_lipase-like"/>
</dbReference>
<evidence type="ECO:0000256" key="6">
    <source>
        <dbReference type="ARBA" id="ARBA00022963"/>
    </source>
</evidence>
<dbReference type="GO" id="GO:0016042">
    <property type="term" value="P:lipid catabolic process"/>
    <property type="evidence" value="ECO:0007669"/>
    <property type="project" value="UniProtKB-KW"/>
</dbReference>
<dbReference type="PANTHER" id="PTHR45650">
    <property type="entry name" value="GDSL-LIKE LIPASE/ACYLHYDROLASE-RELATED"/>
    <property type="match status" value="1"/>
</dbReference>
<organism evidence="9">
    <name type="scientific">Sesamum angustifolium</name>
    <dbReference type="NCBI Taxonomy" id="2727405"/>
    <lineage>
        <taxon>Eukaryota</taxon>
        <taxon>Viridiplantae</taxon>
        <taxon>Streptophyta</taxon>
        <taxon>Embryophyta</taxon>
        <taxon>Tracheophyta</taxon>
        <taxon>Spermatophyta</taxon>
        <taxon>Magnoliopsida</taxon>
        <taxon>eudicotyledons</taxon>
        <taxon>Gunneridae</taxon>
        <taxon>Pentapetalae</taxon>
        <taxon>asterids</taxon>
        <taxon>lamiids</taxon>
        <taxon>Lamiales</taxon>
        <taxon>Pedaliaceae</taxon>
        <taxon>Sesamum</taxon>
    </lineage>
</organism>
<proteinExistence type="inferred from homology"/>